<proteinExistence type="inferred from homology"/>
<dbReference type="Pfam" id="PF25954">
    <property type="entry name" value="Beta-barrel_RND_2"/>
    <property type="match status" value="1"/>
</dbReference>
<feature type="domain" description="CusB-like beta-barrel" evidence="3">
    <location>
        <begin position="225"/>
        <end position="292"/>
    </location>
</feature>
<dbReference type="NCBIfam" id="TIGR01730">
    <property type="entry name" value="RND_mfp"/>
    <property type="match status" value="1"/>
</dbReference>
<sequence>MNTKLKATQKHFKQWLLPILAIALLALTVAWLAGAFSHKIAPEVMPINPTVVIKTMPVKSSSVETFEAVPASITAKQATIISSRLLARIDEIHVRSGDKIKQGDVLITLESNDLASQVIEAQEQVNATKARNTEIKQNFQRAKELFTKEMISTFELDKSKADYQSSIAQLTAAQQNLQQAKTTLSYTTLRAPINGKVVDRFAEPGNTAQPGNKLLSLYNPLSLRVEAQVREQLAVKLIVGQSIKVILPVVDKTLTGQIEEIVPAANTGSRTFLIKVSLPYQDTMLPGMYAKLLIPAGRVTKNLIPQNAVHHVGQLSFVRVVIDNQPQRRFVRIGEVNNKRVSIISGLSEGEVIVVPAT</sequence>
<dbReference type="InterPro" id="IPR058792">
    <property type="entry name" value="Beta-barrel_RND_2"/>
</dbReference>
<accession>A0ABN1LBA1</accession>
<keyword evidence="2" id="KW-0175">Coiled coil</keyword>
<dbReference type="Proteomes" id="UP001500021">
    <property type="component" value="Unassembled WGS sequence"/>
</dbReference>
<comment type="caution">
    <text evidence="5">The sequence shown here is derived from an EMBL/GenBank/DDBJ whole genome shotgun (WGS) entry which is preliminary data.</text>
</comment>
<dbReference type="Pfam" id="PF25973">
    <property type="entry name" value="BSH_CzcB"/>
    <property type="match status" value="1"/>
</dbReference>
<dbReference type="EMBL" id="BAAAFA010000016">
    <property type="protein sequence ID" value="GAA0823882.1"/>
    <property type="molecule type" value="Genomic_DNA"/>
</dbReference>
<dbReference type="InterPro" id="IPR006143">
    <property type="entry name" value="RND_pump_MFP"/>
</dbReference>
<feature type="coiled-coil region" evidence="2">
    <location>
        <begin position="118"/>
        <end position="180"/>
    </location>
</feature>
<organism evidence="5 6">
    <name type="scientific">Colwellia asteriadis</name>
    <dbReference type="NCBI Taxonomy" id="517723"/>
    <lineage>
        <taxon>Bacteria</taxon>
        <taxon>Pseudomonadati</taxon>
        <taxon>Pseudomonadota</taxon>
        <taxon>Gammaproteobacteria</taxon>
        <taxon>Alteromonadales</taxon>
        <taxon>Colwelliaceae</taxon>
        <taxon>Colwellia</taxon>
    </lineage>
</organism>
<dbReference type="SUPFAM" id="SSF111369">
    <property type="entry name" value="HlyD-like secretion proteins"/>
    <property type="match status" value="1"/>
</dbReference>
<evidence type="ECO:0000259" key="3">
    <source>
        <dbReference type="Pfam" id="PF25954"/>
    </source>
</evidence>
<reference evidence="5 6" key="1">
    <citation type="journal article" date="2019" name="Int. J. Syst. Evol. Microbiol.">
        <title>The Global Catalogue of Microorganisms (GCM) 10K type strain sequencing project: providing services to taxonomists for standard genome sequencing and annotation.</title>
        <authorList>
            <consortium name="The Broad Institute Genomics Platform"/>
            <consortium name="The Broad Institute Genome Sequencing Center for Infectious Disease"/>
            <person name="Wu L."/>
            <person name="Ma J."/>
        </authorList>
    </citation>
    <scope>NUCLEOTIDE SEQUENCE [LARGE SCALE GENOMIC DNA]</scope>
    <source>
        <strain evidence="5 6">JCM 15608</strain>
    </source>
</reference>
<keyword evidence="6" id="KW-1185">Reference proteome</keyword>
<name>A0ABN1LBA1_9GAMM</name>
<dbReference type="Gene3D" id="2.40.50.100">
    <property type="match status" value="1"/>
</dbReference>
<dbReference type="PANTHER" id="PTHR30469:SF15">
    <property type="entry name" value="HLYD FAMILY OF SECRETION PROTEINS"/>
    <property type="match status" value="1"/>
</dbReference>
<evidence type="ECO:0000256" key="1">
    <source>
        <dbReference type="ARBA" id="ARBA00009477"/>
    </source>
</evidence>
<dbReference type="InterPro" id="IPR058647">
    <property type="entry name" value="BSH_CzcB-like"/>
</dbReference>
<dbReference type="PANTHER" id="PTHR30469">
    <property type="entry name" value="MULTIDRUG RESISTANCE PROTEIN MDTA"/>
    <property type="match status" value="1"/>
</dbReference>
<evidence type="ECO:0000313" key="6">
    <source>
        <dbReference type="Proteomes" id="UP001500021"/>
    </source>
</evidence>
<feature type="domain" description="CzcB-like barrel-sandwich hybrid" evidence="4">
    <location>
        <begin position="80"/>
        <end position="214"/>
    </location>
</feature>
<dbReference type="Gene3D" id="2.40.30.170">
    <property type="match status" value="1"/>
</dbReference>
<gene>
    <name evidence="5" type="ORF">GCM10009111_34160</name>
</gene>
<evidence type="ECO:0000256" key="2">
    <source>
        <dbReference type="SAM" id="Coils"/>
    </source>
</evidence>
<dbReference type="RefSeq" id="WP_343819028.1">
    <property type="nucleotide sequence ID" value="NZ_BAAAFA010000016.1"/>
</dbReference>
<evidence type="ECO:0000313" key="5">
    <source>
        <dbReference type="EMBL" id="GAA0823882.1"/>
    </source>
</evidence>
<comment type="similarity">
    <text evidence="1">Belongs to the membrane fusion protein (MFP) (TC 8.A.1) family.</text>
</comment>
<dbReference type="Gene3D" id="2.40.420.20">
    <property type="match status" value="1"/>
</dbReference>
<evidence type="ECO:0000259" key="4">
    <source>
        <dbReference type="Pfam" id="PF25973"/>
    </source>
</evidence>
<protein>
    <submittedName>
        <fullName evidence="5">Efflux RND transporter periplasmic adaptor subunit</fullName>
    </submittedName>
</protein>
<dbReference type="Gene3D" id="1.10.287.470">
    <property type="entry name" value="Helix hairpin bin"/>
    <property type="match status" value="1"/>
</dbReference>